<protein>
    <submittedName>
        <fullName evidence="2">Uncharacterized protein</fullName>
    </submittedName>
</protein>
<accession>A0A1W1XWF3</accession>
<name>A0A1W1XWF3_9BACT</name>
<evidence type="ECO:0000313" key="3">
    <source>
        <dbReference type="Proteomes" id="UP000192783"/>
    </source>
</evidence>
<keyword evidence="3" id="KW-1185">Reference proteome</keyword>
<feature type="region of interest" description="Disordered" evidence="1">
    <location>
        <begin position="1"/>
        <end position="28"/>
    </location>
</feature>
<dbReference type="EMBL" id="FWXF01000025">
    <property type="protein sequence ID" value="SMC27871.1"/>
    <property type="molecule type" value="Genomic_DNA"/>
</dbReference>
<dbReference type="Proteomes" id="UP000192783">
    <property type="component" value="Unassembled WGS sequence"/>
</dbReference>
<organism evidence="2 3">
    <name type="scientific">Desulfacinum hydrothermale DSM 13146</name>
    <dbReference type="NCBI Taxonomy" id="1121390"/>
    <lineage>
        <taxon>Bacteria</taxon>
        <taxon>Pseudomonadati</taxon>
        <taxon>Thermodesulfobacteriota</taxon>
        <taxon>Syntrophobacteria</taxon>
        <taxon>Syntrophobacterales</taxon>
        <taxon>Syntrophobacteraceae</taxon>
        <taxon>Desulfacinum</taxon>
    </lineage>
</organism>
<reference evidence="2 3" key="1">
    <citation type="submission" date="2017-04" db="EMBL/GenBank/DDBJ databases">
        <authorList>
            <person name="Afonso C.L."/>
            <person name="Miller P.J."/>
            <person name="Scott M.A."/>
            <person name="Spackman E."/>
            <person name="Goraichik I."/>
            <person name="Dimitrov K.M."/>
            <person name="Suarez D.L."/>
            <person name="Swayne D.E."/>
        </authorList>
    </citation>
    <scope>NUCLEOTIDE SEQUENCE [LARGE SCALE GENOMIC DNA]</scope>
    <source>
        <strain evidence="2 3">DSM 13146</strain>
    </source>
</reference>
<evidence type="ECO:0000313" key="2">
    <source>
        <dbReference type="EMBL" id="SMC27871.1"/>
    </source>
</evidence>
<dbReference type="AlphaFoldDB" id="A0A1W1XWF3"/>
<proteinExistence type="predicted"/>
<sequence>MGTGKFHFTLNQDTHSFSSTSTSRARPDLRGTELQLGKHRRAGAWHSQHGIIVYVNDHRIQVALIPDVSVPIVSHSKTLAGHADPQLGGMHQASSR</sequence>
<evidence type="ECO:0000256" key="1">
    <source>
        <dbReference type="SAM" id="MobiDB-lite"/>
    </source>
</evidence>
<feature type="compositionally biased region" description="Polar residues" evidence="1">
    <location>
        <begin position="9"/>
        <end position="24"/>
    </location>
</feature>
<gene>
    <name evidence="2" type="ORF">SAMN02746041_03104</name>
</gene>